<evidence type="ECO:0000256" key="7">
    <source>
        <dbReference type="ARBA" id="ARBA00023235"/>
    </source>
</evidence>
<dbReference type="InterPro" id="IPR043677">
    <property type="entry name" value="AlluloseP_3_epimer_AlsE"/>
</dbReference>
<dbReference type="FunFam" id="3.20.20.70:FF:000004">
    <property type="entry name" value="Ribulose-phosphate 3-epimerase"/>
    <property type="match status" value="1"/>
</dbReference>
<comment type="cofactor">
    <cofactor evidence="2">
        <name>Mn(2+)</name>
        <dbReference type="ChEBI" id="CHEBI:29035"/>
    </cofactor>
</comment>
<dbReference type="GO" id="GO:0019316">
    <property type="term" value="P:D-allose catabolic process"/>
    <property type="evidence" value="ECO:0007669"/>
    <property type="project" value="UniProtKB-UniRule"/>
</dbReference>
<feature type="binding site" evidence="8">
    <location>
        <begin position="143"/>
        <end position="146"/>
    </location>
    <ligand>
        <name>substrate</name>
    </ligand>
</feature>
<gene>
    <name evidence="9" type="primary">alsE</name>
    <name evidence="9" type="ORF">NCTC4101_00466</name>
</gene>
<sequence>MKKIYISPSLMCMDLLKFKEQIEFLDKAADYFHIDIMDGHYVPNLTLSPFFVQQVNRISTKPLDCHLMVTQPENYIDDLAKAGCDMITLHVETISGQAFRLFEKIERLGMKIGLIFNPETPVESAKYYLHKVDKVTVLTVDPGFAGQSFIPEMLEKIAELKQYRQQHQLNYLIEIDGSCNPKTFDTLIKAGADVLIVGSSGLFNNDPDISKAWQIMQDSLSALEFSPNF</sequence>
<dbReference type="GO" id="GO:0004750">
    <property type="term" value="F:D-ribulose-phosphate 3-epimerase activity"/>
    <property type="evidence" value="ECO:0007669"/>
    <property type="project" value="UniProtKB-UniRule"/>
</dbReference>
<name>A0A486XCC7_9PAST</name>
<dbReference type="NCBIfam" id="NF004076">
    <property type="entry name" value="PRK05581.1-4"/>
    <property type="match status" value="1"/>
</dbReference>
<keyword evidence="8" id="KW-0119">Carbohydrate metabolism</keyword>
<feature type="active site" description="Proton donor" evidence="8">
    <location>
        <position position="176"/>
    </location>
</feature>
<dbReference type="InterPro" id="IPR026019">
    <property type="entry name" value="Ribul_P_3_epim"/>
</dbReference>
<feature type="binding site" evidence="8">
    <location>
        <position position="176"/>
    </location>
    <ligand>
        <name>a divalent metal cation</name>
        <dbReference type="ChEBI" id="CHEBI:60240"/>
    </ligand>
</feature>
<evidence type="ECO:0000256" key="1">
    <source>
        <dbReference type="ARBA" id="ARBA00001782"/>
    </source>
</evidence>
<dbReference type="EC" id="5.1.3.-" evidence="8"/>
<dbReference type="AlphaFoldDB" id="A0A486XCC7"/>
<organism evidence="9">
    <name type="scientific">uncultured Avibacterium sp</name>
    <dbReference type="NCBI Taxonomy" id="1936169"/>
    <lineage>
        <taxon>Bacteria</taxon>
        <taxon>Pseudomonadati</taxon>
        <taxon>Pseudomonadota</taxon>
        <taxon>Gammaproteobacteria</taxon>
        <taxon>Pasteurellales</taxon>
        <taxon>Pasteurellaceae</taxon>
        <taxon>Avibacterium</taxon>
        <taxon>environmental samples</taxon>
    </lineage>
</organism>
<evidence type="ECO:0000256" key="6">
    <source>
        <dbReference type="ARBA" id="ARBA00022723"/>
    </source>
</evidence>
<evidence type="ECO:0000313" key="9">
    <source>
        <dbReference type="EMBL" id="VGM95107.1"/>
    </source>
</evidence>
<comment type="function">
    <text evidence="8">Catalyzes the reversible epimerization of D-allulose 6-phosphate to D-fructose 6-phosphate. Can also catalyze with lower efficiency the reversible epimerization of D-ribulose 5-phosphate to D-xylulose 5-phosphate.</text>
</comment>
<comment type="cofactor">
    <cofactor evidence="4">
        <name>Zn(2+)</name>
        <dbReference type="ChEBI" id="CHEBI:29105"/>
    </cofactor>
</comment>
<dbReference type="GO" id="GO:0006098">
    <property type="term" value="P:pentose-phosphate shunt"/>
    <property type="evidence" value="ECO:0007669"/>
    <property type="project" value="UniProtKB-UniRule"/>
</dbReference>
<dbReference type="UniPathway" id="UPA00361"/>
<keyword evidence="6 8" id="KW-0479">Metal-binding</keyword>
<protein>
    <recommendedName>
        <fullName evidence="8">Putative D-allulose-6-phosphate 3-epimerase</fullName>
        <ecNumber evidence="8">5.1.3.-</ecNumber>
    </recommendedName>
</protein>
<evidence type="ECO:0000256" key="3">
    <source>
        <dbReference type="ARBA" id="ARBA00001941"/>
    </source>
</evidence>
<dbReference type="PANTHER" id="PTHR11749">
    <property type="entry name" value="RIBULOSE-5-PHOSPHATE-3-EPIMERASE"/>
    <property type="match status" value="1"/>
</dbReference>
<dbReference type="GO" id="GO:0005737">
    <property type="term" value="C:cytoplasm"/>
    <property type="evidence" value="ECO:0007669"/>
    <property type="project" value="UniProtKB-ARBA"/>
</dbReference>
<dbReference type="Pfam" id="PF00834">
    <property type="entry name" value="Ribul_P_3_epim"/>
    <property type="match status" value="1"/>
</dbReference>
<comment type="cofactor">
    <cofactor evidence="3">
        <name>Co(2+)</name>
        <dbReference type="ChEBI" id="CHEBI:48828"/>
    </cofactor>
</comment>
<evidence type="ECO:0000256" key="2">
    <source>
        <dbReference type="ARBA" id="ARBA00001936"/>
    </source>
</evidence>
<comment type="cofactor">
    <cofactor evidence="5">
        <name>Fe(2+)</name>
        <dbReference type="ChEBI" id="CHEBI:29033"/>
    </cofactor>
</comment>
<comment type="catalytic activity">
    <reaction evidence="1">
        <text>D-ribulose 5-phosphate = D-xylulose 5-phosphate</text>
        <dbReference type="Rhea" id="RHEA:13677"/>
        <dbReference type="ChEBI" id="CHEBI:57737"/>
        <dbReference type="ChEBI" id="CHEBI:58121"/>
        <dbReference type="EC" id="5.1.3.1"/>
    </reaction>
</comment>
<feature type="active site" description="Proton acceptor" evidence="8">
    <location>
        <position position="35"/>
    </location>
</feature>
<feature type="binding site" evidence="8">
    <location>
        <position position="66"/>
    </location>
    <ligand>
        <name>a divalent metal cation</name>
        <dbReference type="ChEBI" id="CHEBI:60240"/>
    </ligand>
</feature>
<reference evidence="9" key="1">
    <citation type="submission" date="2019-03" db="EMBL/GenBank/DDBJ databases">
        <authorList>
            <consortium name="Pathogen Informatics"/>
        </authorList>
    </citation>
    <scope>NUCLEOTIDE SEQUENCE</scope>
    <source>
        <strain evidence="9">Unknown</strain>
    </source>
</reference>
<dbReference type="SUPFAM" id="SSF51366">
    <property type="entry name" value="Ribulose-phoshate binding barrel"/>
    <property type="match status" value="1"/>
</dbReference>
<evidence type="ECO:0000256" key="8">
    <source>
        <dbReference type="HAMAP-Rule" id="MF_02226"/>
    </source>
</evidence>
<dbReference type="HAMAP" id="MF_02226">
    <property type="entry name" value="AlluloseP_3_epimer"/>
    <property type="match status" value="1"/>
</dbReference>
<feature type="binding site" evidence="8">
    <location>
        <position position="33"/>
    </location>
    <ligand>
        <name>a divalent metal cation</name>
        <dbReference type="ChEBI" id="CHEBI:60240"/>
    </ligand>
</feature>
<comment type="pathway">
    <text evidence="8">Carbohydrate degradation; D-allose degradation.</text>
</comment>
<accession>A0A486XCC7</accession>
<dbReference type="NCBIfam" id="NF007266">
    <property type="entry name" value="PRK09722.1"/>
    <property type="match status" value="1"/>
</dbReference>
<dbReference type="Gene3D" id="3.20.20.70">
    <property type="entry name" value="Aldolase class I"/>
    <property type="match status" value="1"/>
</dbReference>
<dbReference type="GO" id="GO:0034700">
    <property type="term" value="F:allulose 6-phosphate 3-epimerase activity"/>
    <property type="evidence" value="ECO:0007669"/>
    <property type="project" value="UniProtKB-UniRule"/>
</dbReference>
<comment type="catalytic activity">
    <reaction evidence="8">
        <text>D-allulose 6-phosphate = keto-D-fructose 6-phosphate</text>
        <dbReference type="Rhea" id="RHEA:28426"/>
        <dbReference type="ChEBI" id="CHEBI:57579"/>
        <dbReference type="ChEBI" id="CHEBI:61519"/>
    </reaction>
</comment>
<proteinExistence type="inferred from homology"/>
<evidence type="ECO:0000256" key="5">
    <source>
        <dbReference type="ARBA" id="ARBA00001954"/>
    </source>
</evidence>
<dbReference type="PROSITE" id="PS01085">
    <property type="entry name" value="RIBUL_P_3_EPIMER_1"/>
    <property type="match status" value="1"/>
</dbReference>
<comment type="similarity">
    <text evidence="8">Belongs to the ribulose-phosphate 3-epimerase family. AlsE subfamily.</text>
</comment>
<dbReference type="NCBIfam" id="TIGR01163">
    <property type="entry name" value="rpe"/>
    <property type="match status" value="1"/>
</dbReference>
<dbReference type="GO" id="GO:0046872">
    <property type="term" value="F:metal ion binding"/>
    <property type="evidence" value="ECO:0007669"/>
    <property type="project" value="UniProtKB-UniRule"/>
</dbReference>
<dbReference type="EMBL" id="CAAHDN010000007">
    <property type="protein sequence ID" value="VGM95107.1"/>
    <property type="molecule type" value="Genomic_DNA"/>
</dbReference>
<feature type="binding site" evidence="8">
    <location>
        <begin position="176"/>
        <end position="178"/>
    </location>
    <ligand>
        <name>substrate</name>
    </ligand>
</feature>
<dbReference type="CDD" id="cd00429">
    <property type="entry name" value="RPE"/>
    <property type="match status" value="1"/>
</dbReference>
<keyword evidence="7 8" id="KW-0413">Isomerase</keyword>
<feature type="binding site" evidence="8">
    <location>
        <position position="66"/>
    </location>
    <ligand>
        <name>substrate</name>
    </ligand>
</feature>
<dbReference type="InterPro" id="IPR000056">
    <property type="entry name" value="Ribul_P_3_epim-like"/>
</dbReference>
<feature type="binding site" evidence="8">
    <location>
        <position position="35"/>
    </location>
    <ligand>
        <name>a divalent metal cation</name>
        <dbReference type="ChEBI" id="CHEBI:60240"/>
    </ligand>
</feature>
<dbReference type="InterPro" id="IPR013785">
    <property type="entry name" value="Aldolase_TIM"/>
</dbReference>
<feature type="binding site" evidence="8">
    <location>
        <begin position="198"/>
        <end position="200"/>
    </location>
    <ligand>
        <name>substrate</name>
    </ligand>
</feature>
<dbReference type="InterPro" id="IPR011060">
    <property type="entry name" value="RibuloseP-bd_barrel"/>
</dbReference>
<comment type="cofactor">
    <cofactor evidence="8">
        <name>a divalent metal cation</name>
        <dbReference type="ChEBI" id="CHEBI:60240"/>
    </cofactor>
</comment>
<evidence type="ECO:0000256" key="4">
    <source>
        <dbReference type="ARBA" id="ARBA00001947"/>
    </source>
</evidence>